<dbReference type="PANTHER" id="PTHR33112">
    <property type="entry name" value="DOMAIN PROTEIN, PUTATIVE-RELATED"/>
    <property type="match status" value="1"/>
</dbReference>
<evidence type="ECO:0008006" key="3">
    <source>
        <dbReference type="Google" id="ProtNLM"/>
    </source>
</evidence>
<dbReference type="OrthoDB" id="5347061at2759"/>
<organism evidence="1 2">
    <name type="scientific">Cordyceps confragosa</name>
    <name type="common">Lecanicillium lecanii</name>
    <dbReference type="NCBI Taxonomy" id="2714763"/>
    <lineage>
        <taxon>Eukaryota</taxon>
        <taxon>Fungi</taxon>
        <taxon>Dikarya</taxon>
        <taxon>Ascomycota</taxon>
        <taxon>Pezizomycotina</taxon>
        <taxon>Sordariomycetes</taxon>
        <taxon>Hypocreomycetidae</taxon>
        <taxon>Hypocreales</taxon>
        <taxon>Cordycipitaceae</taxon>
        <taxon>Akanthomyces</taxon>
    </lineage>
</organism>
<proteinExistence type="predicted"/>
<accession>A0A179IL07</accession>
<protein>
    <recommendedName>
        <fullName evidence="3">Heterokaryon incompatibility domain-containing protein</fullName>
    </recommendedName>
</protein>
<evidence type="ECO:0000313" key="2">
    <source>
        <dbReference type="Proteomes" id="UP000243081"/>
    </source>
</evidence>
<keyword evidence="2" id="KW-1185">Reference proteome</keyword>
<dbReference type="AlphaFoldDB" id="A0A179IL07"/>
<gene>
    <name evidence="1" type="ORF">LLEC1_06692</name>
</gene>
<comment type="caution">
    <text evidence="1">The sequence shown here is derived from an EMBL/GenBank/DDBJ whole genome shotgun (WGS) entry which is preliminary data.</text>
</comment>
<dbReference type="Proteomes" id="UP000243081">
    <property type="component" value="Unassembled WGS sequence"/>
</dbReference>
<sequence>MNGLESARMRFVYENSHINLAASSSMSVHGGLFYPDPWSYGGFTADVLGSQGPEKRAFFHEYAYAVIVMKSPLSSRAWAFQERLLGPRTLYFGRHAVLWECNSEVKSNFEPQTFDALTDTGSTASEFQHWNWSTIVPRYSSAKLTHSSDRLPALSGVAARYSDTIKAEYLAGLWRTGDLTASTNMVLDVGGRPNLGTWIMDERFPGDQFVYSHFGSVDDAINRGQGRLIADGDRTCIQISRHSCIGIITEKLPVLLDCSDDALASMGDIAYLLPVYQGDTRTTFPSSQLVSGQRSDAFMQQQVVRGILLKSSNGIRGEFTRVGQFQCFCFMESIGNSIQYSEQPQYKTAMQLIDGEESVATAQTMCAYSAPSSDCTKIKCVISIV</sequence>
<dbReference type="PANTHER" id="PTHR33112:SF8">
    <property type="entry name" value="HETEROKARYON INCOMPATIBILITY DOMAIN-CONTAINING PROTEIN"/>
    <property type="match status" value="1"/>
</dbReference>
<reference evidence="1 2" key="1">
    <citation type="submission" date="2016-03" db="EMBL/GenBank/DDBJ databases">
        <title>Fine-scale spatial genetic structure of a fungal parasite of coffee scale insects.</title>
        <authorList>
            <person name="Jackson D."/>
            <person name="Zemenick K.A."/>
            <person name="Malloure B."/>
            <person name="Quandt C.A."/>
            <person name="James T.Y."/>
        </authorList>
    </citation>
    <scope>NUCLEOTIDE SEQUENCE [LARGE SCALE GENOMIC DNA]</scope>
    <source>
        <strain evidence="1 2">UM487</strain>
    </source>
</reference>
<name>A0A179IL07_CORDF</name>
<dbReference type="EMBL" id="LUKN01000436">
    <property type="protein sequence ID" value="OAR02933.1"/>
    <property type="molecule type" value="Genomic_DNA"/>
</dbReference>
<evidence type="ECO:0000313" key="1">
    <source>
        <dbReference type="EMBL" id="OAR02933.1"/>
    </source>
</evidence>